<dbReference type="Pfam" id="PF09982">
    <property type="entry name" value="LpxR"/>
    <property type="match status" value="1"/>
</dbReference>
<evidence type="ECO:0000313" key="2">
    <source>
        <dbReference type="Proteomes" id="UP001155483"/>
    </source>
</evidence>
<organism evidence="1 2">
    <name type="scientific">Paraflavisolibacter caeni</name>
    <dbReference type="NCBI Taxonomy" id="2982496"/>
    <lineage>
        <taxon>Bacteria</taxon>
        <taxon>Pseudomonadati</taxon>
        <taxon>Bacteroidota</taxon>
        <taxon>Chitinophagia</taxon>
        <taxon>Chitinophagales</taxon>
        <taxon>Chitinophagaceae</taxon>
        <taxon>Paraflavisolibacter</taxon>
    </lineage>
</organism>
<protein>
    <submittedName>
        <fullName evidence="1">Lipid A deacylase LpxR family protein</fullName>
    </submittedName>
</protein>
<comment type="caution">
    <text evidence="1">The sequence shown here is derived from an EMBL/GenBank/DDBJ whole genome shotgun (WGS) entry which is preliminary data.</text>
</comment>
<name>A0A9X3B9C0_9BACT</name>
<dbReference type="Proteomes" id="UP001155483">
    <property type="component" value="Unassembled WGS sequence"/>
</dbReference>
<proteinExistence type="predicted"/>
<sequence>MIRFLGKEAALLLFTVLFIAISTSAQKSPRHCQCQLTIVSENDNYTFKYKDRYYTNGLAIRFAKTLGNESYTGVKKVLATEVGQMIFIPFRANLSFRSTMDRPFTGLLYAKGGLSYYSIKNDVLRWNLLAGVIGNDAFGKEVQRWHHKNFNLPYPYGWETQLKSEFGANLQATYYRHLLKPSANNFFEVHAKAEVQAGTFFTQLSSGLMMKLGAFENAGQSAFGEAGINARSGTTKRNHELFLYFEPQLTYQLYNATVQGGLLTHNEDVYTTGIQPYYYSHRFGAIYAQGGLSLQLGFTYKTKEARTMRADENYGTIGVGVRF</sequence>
<keyword evidence="2" id="KW-1185">Reference proteome</keyword>
<dbReference type="Gene3D" id="2.40.128.140">
    <property type="entry name" value="Outer membrane protein"/>
    <property type="match status" value="1"/>
</dbReference>
<dbReference type="AlphaFoldDB" id="A0A9X3B9C0"/>
<reference evidence="1" key="2">
    <citation type="submission" date="2023-04" db="EMBL/GenBank/DDBJ databases">
        <title>Paracnuella aquatica gen. nov., sp. nov., a member of the family Chitinophagaceae isolated from a hot spring.</title>
        <authorList>
            <person name="Wang C."/>
        </authorList>
    </citation>
    <scope>NUCLEOTIDE SEQUENCE</scope>
    <source>
        <strain evidence="1">LB-8</strain>
    </source>
</reference>
<reference evidence="1" key="1">
    <citation type="submission" date="2022-09" db="EMBL/GenBank/DDBJ databases">
        <authorList>
            <person name="Yuan C."/>
            <person name="Ke Z."/>
        </authorList>
    </citation>
    <scope>NUCLEOTIDE SEQUENCE</scope>
    <source>
        <strain evidence="1">LB-8</strain>
    </source>
</reference>
<dbReference type="EMBL" id="JAOTIF010000016">
    <property type="protein sequence ID" value="MCU7551001.1"/>
    <property type="molecule type" value="Genomic_DNA"/>
</dbReference>
<accession>A0A9X3B9C0</accession>
<dbReference type="RefSeq" id="WP_279298440.1">
    <property type="nucleotide sequence ID" value="NZ_JAOTIF010000016.1"/>
</dbReference>
<dbReference type="InterPro" id="IPR037107">
    <property type="entry name" value="Put_OMP_sf"/>
</dbReference>
<evidence type="ECO:0000313" key="1">
    <source>
        <dbReference type="EMBL" id="MCU7551001.1"/>
    </source>
</evidence>
<gene>
    <name evidence="1" type="ORF">OCK74_17920</name>
</gene>
<dbReference type="InterPro" id="IPR018707">
    <property type="entry name" value="LpxR"/>
</dbReference>